<dbReference type="EMBL" id="CH474231">
    <property type="protein sequence ID" value="EDL83944.1"/>
    <property type="molecule type" value="Genomic_DNA"/>
</dbReference>
<organism evidence="1 2">
    <name type="scientific">Rattus norvegicus</name>
    <name type="common">Rat</name>
    <dbReference type="NCBI Taxonomy" id="10116"/>
    <lineage>
        <taxon>Eukaryota</taxon>
        <taxon>Metazoa</taxon>
        <taxon>Chordata</taxon>
        <taxon>Craniata</taxon>
        <taxon>Vertebrata</taxon>
        <taxon>Euteleostomi</taxon>
        <taxon>Mammalia</taxon>
        <taxon>Eutheria</taxon>
        <taxon>Euarchontoglires</taxon>
        <taxon>Glires</taxon>
        <taxon>Rodentia</taxon>
        <taxon>Myomorpha</taxon>
        <taxon>Muroidea</taxon>
        <taxon>Muridae</taxon>
        <taxon>Murinae</taxon>
        <taxon>Rattus</taxon>
    </lineage>
</organism>
<protein>
    <submittedName>
        <fullName evidence="1">RCG53360, isoform CRA_a</fullName>
    </submittedName>
</protein>
<evidence type="ECO:0000313" key="2">
    <source>
        <dbReference type="Proteomes" id="UP000234681"/>
    </source>
</evidence>
<dbReference type="AlphaFoldDB" id="A6KUQ9"/>
<gene>
    <name evidence="1" type="ORF">rCG_53360</name>
</gene>
<accession>A6KUQ9</accession>
<dbReference type="Proteomes" id="UP000234681">
    <property type="component" value="Unassembled WGS sequence"/>
</dbReference>
<name>A6KUQ9_RAT</name>
<reference evidence="2" key="1">
    <citation type="submission" date="2005-06" db="EMBL/GenBank/DDBJ databases">
        <authorList>
            <person name="Mural R.J."/>
            <person name="Li P.W."/>
            <person name="Adams M.D."/>
            <person name="Amanatides P.G."/>
            <person name="Baden-Tillson H."/>
            <person name="Barnstead M."/>
            <person name="Chin S.H."/>
            <person name="Dew I."/>
            <person name="Evans C.A."/>
            <person name="Ferriera S."/>
            <person name="Flanigan M."/>
            <person name="Fosler C."/>
            <person name="Glodek A."/>
            <person name="Gu Z."/>
            <person name="Holt R.A."/>
            <person name="Jennings D."/>
            <person name="Kraft C.L."/>
            <person name="Lu F."/>
            <person name="Nguyen T."/>
            <person name="Nusskern D.R."/>
            <person name="Pfannkoch C.M."/>
            <person name="Sitter C."/>
            <person name="Sutton G.G."/>
            <person name="Venter J.C."/>
            <person name="Wang Z."/>
            <person name="Woodage T."/>
            <person name="Zheng X.H."/>
            <person name="Zhong F."/>
        </authorList>
    </citation>
    <scope>NUCLEOTIDE SEQUENCE [LARGE SCALE GENOMIC DNA]</scope>
    <source>
        <strain>BN</strain>
        <strain evidence="2">Sprague-Dawley</strain>
    </source>
</reference>
<sequence length="25" mass="3138">MRRLTYLMIQKALMRNKIMETLGYY</sequence>
<evidence type="ECO:0000313" key="1">
    <source>
        <dbReference type="EMBL" id="EDL83944.1"/>
    </source>
</evidence>
<proteinExistence type="predicted"/>